<dbReference type="STRING" id="33114.A0A2G2WKN6"/>
<name>A0A2G2WKN6_CAPBA</name>
<dbReference type="InterPro" id="IPR040283">
    <property type="entry name" value="DDB_G0292058-like"/>
</dbReference>
<dbReference type="AlphaFoldDB" id="A0A2G2WKN6"/>
<dbReference type="Proteomes" id="UP000224567">
    <property type="component" value="Unassembled WGS sequence"/>
</dbReference>
<evidence type="ECO:0000313" key="2">
    <source>
        <dbReference type="Proteomes" id="UP000224567"/>
    </source>
</evidence>
<comment type="caution">
    <text evidence="1">The sequence shown here is derived from an EMBL/GenBank/DDBJ whole genome shotgun (WGS) entry which is preliminary data.</text>
</comment>
<dbReference type="EMBL" id="MLFT02000006">
    <property type="protein sequence ID" value="PHT45782.1"/>
    <property type="molecule type" value="Genomic_DNA"/>
</dbReference>
<dbReference type="PANTHER" id="PTHR31414">
    <property type="entry name" value="TRANSMEMBRANE PROTEIN DDB_G0292058"/>
    <property type="match status" value="1"/>
</dbReference>
<reference evidence="2" key="2">
    <citation type="journal article" date="2017" name="J. Anim. Genet.">
        <title>Multiple reference genome sequences of hot pepper reveal the massive evolution of plant disease resistance genes by retroduplication.</title>
        <authorList>
            <person name="Kim S."/>
            <person name="Park J."/>
            <person name="Yeom S.-I."/>
            <person name="Kim Y.-M."/>
            <person name="Seo E."/>
            <person name="Kim K.-T."/>
            <person name="Kim M.-S."/>
            <person name="Lee J.M."/>
            <person name="Cheong K."/>
            <person name="Shin H.-S."/>
            <person name="Kim S.-B."/>
            <person name="Han K."/>
            <person name="Lee J."/>
            <person name="Park M."/>
            <person name="Lee H.-A."/>
            <person name="Lee H.-Y."/>
            <person name="Lee Y."/>
            <person name="Oh S."/>
            <person name="Lee J.H."/>
            <person name="Choi E."/>
            <person name="Choi E."/>
            <person name="Lee S.E."/>
            <person name="Jeon J."/>
            <person name="Kim H."/>
            <person name="Choi G."/>
            <person name="Song H."/>
            <person name="Lee J."/>
            <person name="Lee S.-C."/>
            <person name="Kwon J.-K."/>
            <person name="Lee H.-Y."/>
            <person name="Koo N."/>
            <person name="Hong Y."/>
            <person name="Kim R.W."/>
            <person name="Kang W.-H."/>
            <person name="Huh J.H."/>
            <person name="Kang B.-C."/>
            <person name="Yang T.-J."/>
            <person name="Lee Y.-H."/>
            <person name="Bennetzen J.L."/>
            <person name="Choi D."/>
        </authorList>
    </citation>
    <scope>NUCLEOTIDE SEQUENCE [LARGE SCALE GENOMIC DNA]</scope>
    <source>
        <strain evidence="2">cv. PBC81</strain>
    </source>
</reference>
<reference evidence="1 2" key="1">
    <citation type="journal article" date="2017" name="Genome Biol.">
        <title>New reference genome sequences of hot pepper reveal the massive evolution of plant disease-resistance genes by retroduplication.</title>
        <authorList>
            <person name="Kim S."/>
            <person name="Park J."/>
            <person name="Yeom S.I."/>
            <person name="Kim Y.M."/>
            <person name="Seo E."/>
            <person name="Kim K.T."/>
            <person name="Kim M.S."/>
            <person name="Lee J.M."/>
            <person name="Cheong K."/>
            <person name="Shin H.S."/>
            <person name="Kim S.B."/>
            <person name="Han K."/>
            <person name="Lee J."/>
            <person name="Park M."/>
            <person name="Lee H.A."/>
            <person name="Lee H.Y."/>
            <person name="Lee Y."/>
            <person name="Oh S."/>
            <person name="Lee J.H."/>
            <person name="Choi E."/>
            <person name="Choi E."/>
            <person name="Lee S.E."/>
            <person name="Jeon J."/>
            <person name="Kim H."/>
            <person name="Choi G."/>
            <person name="Song H."/>
            <person name="Lee J."/>
            <person name="Lee S.C."/>
            <person name="Kwon J.K."/>
            <person name="Lee H.Y."/>
            <person name="Koo N."/>
            <person name="Hong Y."/>
            <person name="Kim R.W."/>
            <person name="Kang W.H."/>
            <person name="Huh J.H."/>
            <person name="Kang B.C."/>
            <person name="Yang T.J."/>
            <person name="Lee Y.H."/>
            <person name="Bennetzen J.L."/>
            <person name="Choi D."/>
        </authorList>
    </citation>
    <scope>NUCLEOTIDE SEQUENCE [LARGE SCALE GENOMIC DNA]</scope>
    <source>
        <strain evidence="2">cv. PBC81</strain>
    </source>
</reference>
<dbReference type="PANTHER" id="PTHR31414:SF17">
    <property type="entry name" value="TRANSMEMBRANE PROTEIN"/>
    <property type="match status" value="1"/>
</dbReference>
<proteinExistence type="predicted"/>
<sequence>MDEWIQNPTARTASDKILPYVDYATAPETLTKSKEVRYNLVDIVNQVITNVSNINFSPKVDPFYYNQSGPVPPILCNLFNLDLTSHNCGPAEVDLDNATQIIYARERRHRIHKKEPMYKLDGGVEVEWDKPTHEE</sequence>
<evidence type="ECO:0000313" key="1">
    <source>
        <dbReference type="EMBL" id="PHT45782.1"/>
    </source>
</evidence>
<protein>
    <submittedName>
        <fullName evidence="1">Uncharacterized protein</fullName>
    </submittedName>
</protein>
<dbReference type="OrthoDB" id="1937321at2759"/>
<dbReference type="GO" id="GO:0005886">
    <property type="term" value="C:plasma membrane"/>
    <property type="evidence" value="ECO:0007669"/>
    <property type="project" value="TreeGrafter"/>
</dbReference>
<gene>
    <name evidence="1" type="ORF">CQW23_14940</name>
</gene>
<dbReference type="GO" id="GO:0009506">
    <property type="term" value="C:plasmodesma"/>
    <property type="evidence" value="ECO:0007669"/>
    <property type="project" value="TreeGrafter"/>
</dbReference>
<accession>A0A2G2WKN6</accession>
<organism evidence="1 2">
    <name type="scientific">Capsicum baccatum</name>
    <name type="common">Peruvian pepper</name>
    <dbReference type="NCBI Taxonomy" id="33114"/>
    <lineage>
        <taxon>Eukaryota</taxon>
        <taxon>Viridiplantae</taxon>
        <taxon>Streptophyta</taxon>
        <taxon>Embryophyta</taxon>
        <taxon>Tracheophyta</taxon>
        <taxon>Spermatophyta</taxon>
        <taxon>Magnoliopsida</taxon>
        <taxon>eudicotyledons</taxon>
        <taxon>Gunneridae</taxon>
        <taxon>Pentapetalae</taxon>
        <taxon>asterids</taxon>
        <taxon>lamiids</taxon>
        <taxon>Solanales</taxon>
        <taxon>Solanaceae</taxon>
        <taxon>Solanoideae</taxon>
        <taxon>Capsiceae</taxon>
        <taxon>Capsicum</taxon>
    </lineage>
</organism>
<keyword evidence="2" id="KW-1185">Reference proteome</keyword>